<dbReference type="RefSeq" id="WP_268242954.1">
    <property type="nucleotide sequence ID" value="NZ_CP130144.1"/>
</dbReference>
<proteinExistence type="predicted"/>
<evidence type="ECO:0000256" key="1">
    <source>
        <dbReference type="SAM" id="MobiDB-lite"/>
    </source>
</evidence>
<protein>
    <recommendedName>
        <fullName evidence="3">DUF2281 domain-containing protein</fullName>
    </recommendedName>
</protein>
<accession>A0AA96WRE9</accession>
<dbReference type="AlphaFoldDB" id="A0AA96WRE9"/>
<evidence type="ECO:0000313" key="2">
    <source>
        <dbReference type="EMBL" id="WNZ44367.1"/>
    </source>
</evidence>
<sequence>MSVSIPQQVLDTLQMLSPEEQKMVLEFAVKLQHKQVPTSNSPESFQSFFDVAREFIGRGEGPSDLLTNPDYMKGYGQDSPASHS</sequence>
<evidence type="ECO:0008006" key="3">
    <source>
        <dbReference type="Google" id="ProtNLM"/>
    </source>
</evidence>
<gene>
    <name evidence="2" type="ORF">Q2T42_21410</name>
</gene>
<dbReference type="EMBL" id="CP130144">
    <property type="protein sequence ID" value="WNZ44367.1"/>
    <property type="molecule type" value="Genomic_DNA"/>
</dbReference>
<name>A0AA96WRE9_LEPBY</name>
<reference evidence="2" key="1">
    <citation type="journal article" date="2023" name="Plants (Basel)">
        <title>Genomic Analysis of Leptolyngbya boryana CZ1 Reveals Efficient Carbon Fixation Modules.</title>
        <authorList>
            <person name="Bai X."/>
            <person name="Wang H."/>
            <person name="Cheng W."/>
            <person name="Wang J."/>
            <person name="Ma M."/>
            <person name="Hu H."/>
            <person name="Song Z."/>
            <person name="Ma H."/>
            <person name="Fan Y."/>
            <person name="Du C."/>
            <person name="Xu J."/>
        </authorList>
    </citation>
    <scope>NUCLEOTIDE SEQUENCE</scope>
    <source>
        <strain evidence="2">CZ1</strain>
    </source>
</reference>
<organism evidence="2">
    <name type="scientific">Leptolyngbya boryana CZ1</name>
    <dbReference type="NCBI Taxonomy" id="3060204"/>
    <lineage>
        <taxon>Bacteria</taxon>
        <taxon>Bacillati</taxon>
        <taxon>Cyanobacteriota</taxon>
        <taxon>Cyanophyceae</taxon>
        <taxon>Leptolyngbyales</taxon>
        <taxon>Leptolyngbyaceae</taxon>
        <taxon>Leptolyngbya group</taxon>
        <taxon>Leptolyngbya</taxon>
    </lineage>
</organism>
<reference evidence="2" key="2">
    <citation type="submission" date="2023-07" db="EMBL/GenBank/DDBJ databases">
        <authorList>
            <person name="Bai X.-H."/>
            <person name="Wang H.-H."/>
            <person name="Wang J."/>
            <person name="Ma M.-Y."/>
            <person name="Hu H.-H."/>
            <person name="Song Z.-L."/>
            <person name="Ma H.-G."/>
            <person name="Fan Y."/>
            <person name="Du C.-Y."/>
            <person name="Xu J.-C."/>
        </authorList>
    </citation>
    <scope>NUCLEOTIDE SEQUENCE</scope>
    <source>
        <strain evidence="2">CZ1</strain>
    </source>
</reference>
<feature type="region of interest" description="Disordered" evidence="1">
    <location>
        <begin position="59"/>
        <end position="84"/>
    </location>
</feature>